<proteinExistence type="inferred from homology"/>
<keyword evidence="12" id="KW-1185">Reference proteome</keyword>
<feature type="active site" description="Proton donor" evidence="7">
    <location>
        <position position="240"/>
    </location>
</feature>
<dbReference type="Proteomes" id="UP000009168">
    <property type="component" value="Unassembled WGS sequence"/>
</dbReference>
<feature type="active site" evidence="8">
    <location>
        <position position="240"/>
    </location>
</feature>
<comment type="catalytic activity">
    <reaction evidence="8">
        <text>(6S)-5,6,7,8-tetrahydrofolyl-(gamma-L-Glu)(n) + (n-1) H2O = (6S)-5,6,7,8-tetrahydrofolate + (n-1) L-glutamate</text>
        <dbReference type="Rhea" id="RHEA:56784"/>
        <dbReference type="Rhea" id="RHEA-COMP:14738"/>
        <dbReference type="ChEBI" id="CHEBI:15377"/>
        <dbReference type="ChEBI" id="CHEBI:29985"/>
        <dbReference type="ChEBI" id="CHEBI:57453"/>
        <dbReference type="ChEBI" id="CHEBI:141005"/>
        <dbReference type="EC" id="3.4.19.9"/>
    </reaction>
</comment>
<evidence type="ECO:0000256" key="10">
    <source>
        <dbReference type="SAM" id="SignalP"/>
    </source>
</evidence>
<dbReference type="GO" id="GO:0005773">
    <property type="term" value="C:vacuole"/>
    <property type="evidence" value="ECO:0007669"/>
    <property type="project" value="TreeGrafter"/>
</dbReference>
<dbReference type="OMA" id="NRFQWDR"/>
<dbReference type="InterPro" id="IPR029062">
    <property type="entry name" value="Class_I_gatase-like"/>
</dbReference>
<dbReference type="EMBL" id="GG662738">
    <property type="protein sequence ID" value="EAR93075.3"/>
    <property type="molecule type" value="Genomic_DNA"/>
</dbReference>
<keyword evidence="5 10" id="KW-0732">Signal</keyword>
<dbReference type="OrthoDB" id="64220at2759"/>
<dbReference type="HOGENOM" id="CLU_058704_1_1_1"/>
<dbReference type="AlphaFoldDB" id="Q238Z5"/>
<keyword evidence="6 8" id="KW-0378">Hydrolase</keyword>
<comment type="subcellular location">
    <subcellularLocation>
        <location evidence="1">Secreted</location>
        <location evidence="1">Extracellular space</location>
    </subcellularLocation>
</comment>
<organism evidence="11 12">
    <name type="scientific">Tetrahymena thermophila (strain SB210)</name>
    <dbReference type="NCBI Taxonomy" id="312017"/>
    <lineage>
        <taxon>Eukaryota</taxon>
        <taxon>Sar</taxon>
        <taxon>Alveolata</taxon>
        <taxon>Ciliophora</taxon>
        <taxon>Intramacronucleata</taxon>
        <taxon>Oligohymenophorea</taxon>
        <taxon>Hymenostomatida</taxon>
        <taxon>Tetrahymenina</taxon>
        <taxon>Tetrahymenidae</taxon>
        <taxon>Tetrahymena</taxon>
    </lineage>
</organism>
<dbReference type="PROSITE" id="PS51273">
    <property type="entry name" value="GATASE_TYPE_1"/>
    <property type="match status" value="1"/>
</dbReference>
<protein>
    <recommendedName>
        <fullName evidence="3 8">folate gamma-glutamyl hydrolase</fullName>
        <ecNumber evidence="3 8">3.4.19.9</ecNumber>
    </recommendedName>
</protein>
<dbReference type="InterPro" id="IPR015527">
    <property type="entry name" value="Pept_C26_g-glut_hydrolase"/>
</dbReference>
<feature type="active site" description="Nucleophile" evidence="7 8">
    <location>
        <position position="129"/>
    </location>
</feature>
<sequence length="337" mass="38233">MQKRLLAIFLTITLAVCLNNKPIIGIYTQPSDYQLYPGSNYSYIAASYVKYLEGAGAQAVVIPYDATFEYIDNLFEKINGVLFPGGSVEFEVSNPGDQERVFLKNAVYIVQKAKNATDNGDYFPIWGTCMGFQLLTFIGSGFNSSSLVERQSDKGSHNINITDKNSNMFRHMPEQLAQHAQTEPALYYSHSTYVPLSAFTSQKLSSNFKITSTATYTPENYTFVNSIESIKYPMYGIQFHPEKNIYEWKVAAPHDYESEQVAQYFANFFVNQTRQNYHSFNGSDFNNYSIYQYPAVQLSDSSFVQVYIIPNFNKTAQTNSTTNSTSPSSEKEKFLSY</sequence>
<evidence type="ECO:0000256" key="7">
    <source>
        <dbReference type="PIRSR" id="PIRSR615527-1"/>
    </source>
</evidence>
<evidence type="ECO:0000256" key="2">
    <source>
        <dbReference type="ARBA" id="ARBA00011083"/>
    </source>
</evidence>
<keyword evidence="4" id="KW-0964">Secreted</keyword>
<keyword evidence="11" id="KW-0315">Glutamine amidotransferase</keyword>
<dbReference type="PROSITE" id="PS51275">
    <property type="entry name" value="PEPTIDASE_C26_GGH"/>
    <property type="match status" value="1"/>
</dbReference>
<feature type="region of interest" description="Disordered" evidence="9">
    <location>
        <begin position="317"/>
        <end position="337"/>
    </location>
</feature>
<evidence type="ECO:0000313" key="11">
    <source>
        <dbReference type="EMBL" id="EAR93075.3"/>
    </source>
</evidence>
<evidence type="ECO:0000256" key="4">
    <source>
        <dbReference type="ARBA" id="ARBA00022525"/>
    </source>
</evidence>
<dbReference type="Gene3D" id="3.40.50.880">
    <property type="match status" value="1"/>
</dbReference>
<dbReference type="GO" id="GO:0005576">
    <property type="term" value="C:extracellular region"/>
    <property type="evidence" value="ECO:0007669"/>
    <property type="project" value="UniProtKB-SubCell"/>
</dbReference>
<dbReference type="KEGG" id="tet:TTHERM_00449200"/>
<dbReference type="SUPFAM" id="SSF52317">
    <property type="entry name" value="Class I glutamine amidotransferase-like"/>
    <property type="match status" value="1"/>
</dbReference>
<evidence type="ECO:0000256" key="9">
    <source>
        <dbReference type="SAM" id="MobiDB-lite"/>
    </source>
</evidence>
<dbReference type="EC" id="3.4.19.9" evidence="3 8"/>
<evidence type="ECO:0000256" key="8">
    <source>
        <dbReference type="PROSITE-ProRule" id="PRU00607"/>
    </source>
</evidence>
<evidence type="ECO:0000256" key="6">
    <source>
        <dbReference type="ARBA" id="ARBA00022801"/>
    </source>
</evidence>
<name>Q238Z5_TETTS</name>
<dbReference type="Pfam" id="PF07722">
    <property type="entry name" value="Peptidase_C26"/>
    <property type="match status" value="1"/>
</dbReference>
<comment type="similarity">
    <text evidence="2">Belongs to the peptidase C26 family.</text>
</comment>
<evidence type="ECO:0000256" key="3">
    <source>
        <dbReference type="ARBA" id="ARBA00012886"/>
    </source>
</evidence>
<reference evidence="12" key="1">
    <citation type="journal article" date="2006" name="PLoS Biol.">
        <title>Macronuclear genome sequence of the ciliate Tetrahymena thermophila, a model eukaryote.</title>
        <authorList>
            <person name="Eisen J.A."/>
            <person name="Coyne R.S."/>
            <person name="Wu M."/>
            <person name="Wu D."/>
            <person name="Thiagarajan M."/>
            <person name="Wortman J.R."/>
            <person name="Badger J.H."/>
            <person name="Ren Q."/>
            <person name="Amedeo P."/>
            <person name="Jones K.M."/>
            <person name="Tallon L.J."/>
            <person name="Delcher A.L."/>
            <person name="Salzberg S.L."/>
            <person name="Silva J.C."/>
            <person name="Haas B.J."/>
            <person name="Majoros W.H."/>
            <person name="Farzad M."/>
            <person name="Carlton J.M."/>
            <person name="Smith R.K. Jr."/>
            <person name="Garg J."/>
            <person name="Pearlman R.E."/>
            <person name="Karrer K.M."/>
            <person name="Sun L."/>
            <person name="Manning G."/>
            <person name="Elde N.C."/>
            <person name="Turkewitz A.P."/>
            <person name="Asai D.J."/>
            <person name="Wilkes D.E."/>
            <person name="Wang Y."/>
            <person name="Cai H."/>
            <person name="Collins K."/>
            <person name="Stewart B.A."/>
            <person name="Lee S.R."/>
            <person name="Wilamowska K."/>
            <person name="Weinberg Z."/>
            <person name="Ruzzo W.L."/>
            <person name="Wloga D."/>
            <person name="Gaertig J."/>
            <person name="Frankel J."/>
            <person name="Tsao C.-C."/>
            <person name="Gorovsky M.A."/>
            <person name="Keeling P.J."/>
            <person name="Waller R.F."/>
            <person name="Patron N.J."/>
            <person name="Cherry J.M."/>
            <person name="Stover N.A."/>
            <person name="Krieger C.J."/>
            <person name="del Toro C."/>
            <person name="Ryder H.F."/>
            <person name="Williamson S.C."/>
            <person name="Barbeau R.A."/>
            <person name="Hamilton E.P."/>
            <person name="Orias E."/>
        </authorList>
    </citation>
    <scope>NUCLEOTIDE SEQUENCE [LARGE SCALE GENOMIC DNA]</scope>
    <source>
        <strain evidence="12">SB210</strain>
    </source>
</reference>
<evidence type="ECO:0000313" key="12">
    <source>
        <dbReference type="Proteomes" id="UP000009168"/>
    </source>
</evidence>
<dbReference type="PANTHER" id="PTHR11315">
    <property type="entry name" value="PROTEASE FAMILY C26 GAMMA-GLUTAMYL HYDROLASE"/>
    <property type="match status" value="1"/>
</dbReference>
<dbReference type="PANTHER" id="PTHR11315:SF0">
    <property type="entry name" value="FOLATE GAMMA-GLUTAMYL HYDROLASE"/>
    <property type="match status" value="1"/>
</dbReference>
<dbReference type="InParanoid" id="Q238Z5"/>
<dbReference type="eggNOG" id="KOG1559">
    <property type="taxonomic scope" value="Eukaryota"/>
</dbReference>
<dbReference type="GO" id="GO:0034722">
    <property type="term" value="F:gamma-glutamyl-peptidase activity"/>
    <property type="evidence" value="ECO:0007669"/>
    <property type="project" value="UniProtKB-UniRule"/>
</dbReference>
<accession>Q238Z5</accession>
<dbReference type="GO" id="GO:0046900">
    <property type="term" value="P:tetrahydrofolylpolyglutamate metabolic process"/>
    <property type="evidence" value="ECO:0007669"/>
    <property type="project" value="TreeGrafter"/>
</dbReference>
<dbReference type="RefSeq" id="XP_001013320.3">
    <property type="nucleotide sequence ID" value="XM_001013320.4"/>
</dbReference>
<dbReference type="InterPro" id="IPR011697">
    <property type="entry name" value="Peptidase_C26"/>
</dbReference>
<feature type="signal peptide" evidence="10">
    <location>
        <begin position="1"/>
        <end position="17"/>
    </location>
</feature>
<evidence type="ECO:0000256" key="5">
    <source>
        <dbReference type="ARBA" id="ARBA00022729"/>
    </source>
</evidence>
<feature type="compositionally biased region" description="Low complexity" evidence="9">
    <location>
        <begin position="318"/>
        <end position="328"/>
    </location>
</feature>
<evidence type="ECO:0000256" key="1">
    <source>
        <dbReference type="ARBA" id="ARBA00004239"/>
    </source>
</evidence>
<dbReference type="STRING" id="312017.Q238Z5"/>
<dbReference type="GeneID" id="7845801"/>
<gene>
    <name evidence="11" type="ORF">TTHERM_00449200</name>
</gene>
<feature type="chain" id="PRO_5004201437" description="folate gamma-glutamyl hydrolase" evidence="10">
    <location>
        <begin position="18"/>
        <end position="337"/>
    </location>
</feature>